<reference evidence="1" key="2">
    <citation type="submission" date="2015-03" db="EMBL/GenBank/DDBJ databases">
        <authorList>
            <person name="Chow C.-E.T."/>
            <person name="Winget D.M."/>
            <person name="White R.A.III."/>
            <person name="Hallam S.J."/>
            <person name="Suttle C.A."/>
        </authorList>
    </citation>
    <scope>NUCLEOTIDE SEQUENCE</scope>
    <source>
        <strain evidence="1">Oxic1_7</strain>
    </source>
</reference>
<sequence length="50" mass="5513">MSFSPFTAITAMFLFTVVENERSPYVTLFHVKGLPPPSECTTGDDDVSDD</sequence>
<evidence type="ECO:0000313" key="1">
    <source>
        <dbReference type="EMBL" id="AKH48266.1"/>
    </source>
</evidence>
<proteinExistence type="predicted"/>
<dbReference type="EMBL" id="KR029602">
    <property type="protein sequence ID" value="AKH48266.1"/>
    <property type="molecule type" value="Genomic_DNA"/>
</dbReference>
<reference evidence="1" key="1">
    <citation type="journal article" date="2015" name="Front. Microbiol.">
        <title>Combining genomic sequencing methods to explore viral diversity and reveal potential virus-host interactions.</title>
        <authorList>
            <person name="Chow C.E."/>
            <person name="Winget D.M."/>
            <person name="White R.A.III."/>
            <person name="Hallam S.J."/>
            <person name="Suttle C.A."/>
        </authorList>
    </citation>
    <scope>NUCLEOTIDE SEQUENCE</scope>
    <source>
        <strain evidence="1">Oxic1_7</strain>
    </source>
</reference>
<accession>A0A0F7LAS2</accession>
<name>A0A0F7LAS2_9VIRU</name>
<protein>
    <submittedName>
        <fullName evidence="1">Uncharacterized protein</fullName>
    </submittedName>
</protein>
<organism evidence="1">
    <name type="scientific">uncultured marine virus</name>
    <dbReference type="NCBI Taxonomy" id="186617"/>
    <lineage>
        <taxon>Viruses</taxon>
        <taxon>environmental samples</taxon>
    </lineage>
</organism>